<protein>
    <submittedName>
        <fullName evidence="1">Uncharacterized protein</fullName>
    </submittedName>
</protein>
<evidence type="ECO:0000313" key="1">
    <source>
        <dbReference type="EMBL" id="CDW48836.1"/>
    </source>
</evidence>
<name>A0A0K2VFV8_LEPSM</name>
<dbReference type="EMBL" id="HACA01031475">
    <property type="protein sequence ID" value="CDW48836.1"/>
    <property type="molecule type" value="Transcribed_RNA"/>
</dbReference>
<dbReference type="AlphaFoldDB" id="A0A0K2VFV8"/>
<accession>A0A0K2VFV8</accession>
<sequence>MVKTVCEQGKKWKSILAKISHILFNMMAKIWFLNSMTKNYLKTSSNLEKLMFKL</sequence>
<organism evidence="1">
    <name type="scientific">Lepeophtheirus salmonis</name>
    <name type="common">Salmon louse</name>
    <name type="synonym">Caligus salmonis</name>
    <dbReference type="NCBI Taxonomy" id="72036"/>
    <lineage>
        <taxon>Eukaryota</taxon>
        <taxon>Metazoa</taxon>
        <taxon>Ecdysozoa</taxon>
        <taxon>Arthropoda</taxon>
        <taxon>Crustacea</taxon>
        <taxon>Multicrustacea</taxon>
        <taxon>Hexanauplia</taxon>
        <taxon>Copepoda</taxon>
        <taxon>Siphonostomatoida</taxon>
        <taxon>Caligidae</taxon>
        <taxon>Lepeophtheirus</taxon>
    </lineage>
</organism>
<reference evidence="1" key="1">
    <citation type="submission" date="2014-05" db="EMBL/GenBank/DDBJ databases">
        <authorList>
            <person name="Chronopoulou M."/>
        </authorList>
    </citation>
    <scope>NUCLEOTIDE SEQUENCE</scope>
    <source>
        <tissue evidence="1">Whole organism</tissue>
    </source>
</reference>
<proteinExistence type="predicted"/>